<keyword evidence="2" id="KW-1185">Reference proteome</keyword>
<sequence length="194" mass="23159">MDIDFKLDFFYYQEKAVLDGRDLRMIELTPHIDKFKTFLTTQPLDKIIELLINTYKDKYAQTQFWIMMLLIRNSLSIDDKYPSYLDEETDTFLSAKKINRNDLKHFICKMILDFERGCYFSNYIEFAFIKEQNINKFKEVVERSLNGKQYQTLQSNGEITFKVENSPIAKVEISNKKIKTIFNPEKWIAYYGLG</sequence>
<dbReference type="EMBL" id="JBHTCR010000003">
    <property type="protein sequence ID" value="MFC7346553.1"/>
    <property type="molecule type" value="Genomic_DNA"/>
</dbReference>
<organism evidence="1 2">
    <name type="scientific">Chryseobacterium zhengzhouense</name>
    <dbReference type="NCBI Taxonomy" id="1636086"/>
    <lineage>
        <taxon>Bacteria</taxon>
        <taxon>Pseudomonadati</taxon>
        <taxon>Bacteroidota</taxon>
        <taxon>Flavobacteriia</taxon>
        <taxon>Flavobacteriales</taxon>
        <taxon>Weeksellaceae</taxon>
        <taxon>Chryseobacterium group</taxon>
        <taxon>Chryseobacterium</taxon>
    </lineage>
</organism>
<proteinExistence type="predicted"/>
<evidence type="ECO:0000313" key="1">
    <source>
        <dbReference type="EMBL" id="MFC7346553.1"/>
    </source>
</evidence>
<comment type="caution">
    <text evidence="1">The sequence shown here is derived from an EMBL/GenBank/DDBJ whole genome shotgun (WGS) entry which is preliminary data.</text>
</comment>
<reference evidence="2" key="1">
    <citation type="journal article" date="2019" name="Int. J. Syst. Evol. Microbiol.">
        <title>The Global Catalogue of Microorganisms (GCM) 10K type strain sequencing project: providing services to taxonomists for standard genome sequencing and annotation.</title>
        <authorList>
            <consortium name="The Broad Institute Genomics Platform"/>
            <consortium name="The Broad Institute Genome Sequencing Center for Infectious Disease"/>
            <person name="Wu L."/>
            <person name="Ma J."/>
        </authorList>
    </citation>
    <scope>NUCLEOTIDE SEQUENCE [LARGE SCALE GENOMIC DNA]</scope>
    <source>
        <strain evidence="2">CCUG 54781</strain>
    </source>
</reference>
<evidence type="ECO:0000313" key="2">
    <source>
        <dbReference type="Proteomes" id="UP001596550"/>
    </source>
</evidence>
<accession>A0ABW2LXU8</accession>
<dbReference type="RefSeq" id="WP_378176186.1">
    <property type="nucleotide sequence ID" value="NZ_JBHTCR010000003.1"/>
</dbReference>
<name>A0ABW2LXU8_9FLAO</name>
<protein>
    <submittedName>
        <fullName evidence="1">Uncharacterized protein</fullName>
    </submittedName>
</protein>
<gene>
    <name evidence="1" type="ORF">ACFQO9_07505</name>
</gene>
<dbReference type="Proteomes" id="UP001596550">
    <property type="component" value="Unassembled WGS sequence"/>
</dbReference>